<dbReference type="InterPro" id="IPR041078">
    <property type="entry name" value="Plavaka"/>
</dbReference>
<dbReference type="STRING" id="1314776.A0A165YZV5"/>
<dbReference type="AlphaFoldDB" id="A0A165YZV5"/>
<evidence type="ECO:0000313" key="1">
    <source>
        <dbReference type="EMBL" id="KZT33782.1"/>
    </source>
</evidence>
<feature type="non-terminal residue" evidence="1">
    <location>
        <position position="474"/>
    </location>
</feature>
<dbReference type="Pfam" id="PF18759">
    <property type="entry name" value="Plavaka"/>
    <property type="match status" value="1"/>
</dbReference>
<dbReference type="OrthoDB" id="2576233at2759"/>
<organism evidence="1 2">
    <name type="scientific">Sistotremastrum suecicum HHB10207 ss-3</name>
    <dbReference type="NCBI Taxonomy" id="1314776"/>
    <lineage>
        <taxon>Eukaryota</taxon>
        <taxon>Fungi</taxon>
        <taxon>Dikarya</taxon>
        <taxon>Basidiomycota</taxon>
        <taxon>Agaricomycotina</taxon>
        <taxon>Agaricomycetes</taxon>
        <taxon>Sistotremastrales</taxon>
        <taxon>Sistotremastraceae</taxon>
        <taxon>Sistotremastrum</taxon>
    </lineage>
</organism>
<accession>A0A165YZV5</accession>
<name>A0A165YZV5_9AGAM</name>
<evidence type="ECO:0000313" key="2">
    <source>
        <dbReference type="Proteomes" id="UP000076798"/>
    </source>
</evidence>
<proteinExistence type="predicted"/>
<reference evidence="1 2" key="1">
    <citation type="journal article" date="2016" name="Mol. Biol. Evol.">
        <title>Comparative Genomics of Early-Diverging Mushroom-Forming Fungi Provides Insights into the Origins of Lignocellulose Decay Capabilities.</title>
        <authorList>
            <person name="Nagy L.G."/>
            <person name="Riley R."/>
            <person name="Tritt A."/>
            <person name="Adam C."/>
            <person name="Daum C."/>
            <person name="Floudas D."/>
            <person name="Sun H."/>
            <person name="Yadav J.S."/>
            <person name="Pangilinan J."/>
            <person name="Larsson K.H."/>
            <person name="Matsuura K."/>
            <person name="Barry K."/>
            <person name="Labutti K."/>
            <person name="Kuo R."/>
            <person name="Ohm R.A."/>
            <person name="Bhattacharya S.S."/>
            <person name="Shirouzu T."/>
            <person name="Yoshinaga Y."/>
            <person name="Martin F.M."/>
            <person name="Grigoriev I.V."/>
            <person name="Hibbett D.S."/>
        </authorList>
    </citation>
    <scope>NUCLEOTIDE SEQUENCE [LARGE SCALE GENOMIC DNA]</scope>
    <source>
        <strain evidence="1 2">HHB10207 ss-3</strain>
    </source>
</reference>
<gene>
    <name evidence="1" type="ORF">SISSUDRAFT_992677</name>
</gene>
<keyword evidence="2" id="KW-1185">Reference proteome</keyword>
<sequence length="474" mass="54125">MPIEIDGRKDKHVYYRNVIDVVKHLFGSPKFETCMSYASEEHYSAPGYQSRLYNEMNTGKFWTRTQLKLPESSTVIPLLISTDKTVLARFGNQNAYPVYLSIGNIDKDVRKRPSSGAWCLIGFLPVGKFDDETLSNPAARKARFRLFHAAMRKILRPLIKAGTDGVDMTDPIGYVRHCYPVLAVYPCDYPEQTLVCCTRYGTTCPICDTVKTDFTKNRKGKRRKQDETLTCLRKAGGCETDKEAYEALDEHDLVFVPCPFWADFPHTNIHGVTTPDILHQLYQGMIKHVIGWLKKIVGVAELNNRFMRIPSASGLRHFASGISALANVTGSEHRDISRQLLACLHGAVDDDVLRATRALLDFTYLAQYKSHSEETLQYMQEALDLFHANKIAFFKAQGRKSRTFNFPKLHALQHYIDAIREYGTTDNYNTETTERLHIDLVKDGFAASNKKEVYNQMITWLERKEKIGLFCQHV</sequence>
<dbReference type="EMBL" id="KV428219">
    <property type="protein sequence ID" value="KZT33782.1"/>
    <property type="molecule type" value="Genomic_DNA"/>
</dbReference>
<protein>
    <submittedName>
        <fullName evidence="1">Uncharacterized protein</fullName>
    </submittedName>
</protein>
<dbReference type="Proteomes" id="UP000076798">
    <property type="component" value="Unassembled WGS sequence"/>
</dbReference>